<comment type="caution">
    <text evidence="1">The sequence shown here is derived from an EMBL/GenBank/DDBJ whole genome shotgun (WGS) entry which is preliminary data.</text>
</comment>
<sequence length="290" mass="32768">MFCESRAHHFGNLGIYDENLRRRIATATVRDKRGVRSLDYKLSMISDNLVSALQRRGLANKIPVWHVVMKLALLLREEYVDKLPDVTLDIIEEILEPSMSLGGRSYQSKLIALLSQSILLRSGTTYEDHLDRLLAVLHRIVADPEVKPNTLWSVLLVNLSIISVRKKDLGPSALELLPLIHETSMKAAYLDRETLVFGLKLIAAFQSHCTMFVGNLGELLDRIATSPYAADEALLLELVRSLAHLAEWTSLFEITRSIEIILRLVERHVSLQQAEQHNVEGIVAQVRHTI</sequence>
<dbReference type="EMBL" id="JASBWU010000011">
    <property type="protein sequence ID" value="KAJ9118352.1"/>
    <property type="molecule type" value="Genomic_DNA"/>
</dbReference>
<accession>A0ACC2X6G7</accession>
<keyword evidence="2" id="KW-1185">Reference proteome</keyword>
<dbReference type="Proteomes" id="UP001243375">
    <property type="component" value="Unassembled WGS sequence"/>
</dbReference>
<name>A0ACC2X6G7_9TREE</name>
<reference evidence="1" key="1">
    <citation type="submission" date="2023-04" db="EMBL/GenBank/DDBJ databases">
        <title>Draft Genome sequencing of Naganishia species isolated from polar environments using Oxford Nanopore Technology.</title>
        <authorList>
            <person name="Leo P."/>
            <person name="Venkateswaran K."/>
        </authorList>
    </citation>
    <scope>NUCLEOTIDE SEQUENCE</scope>
    <source>
        <strain evidence="1">MNA-CCFEE 5425</strain>
    </source>
</reference>
<organism evidence="1 2">
    <name type="scientific">Naganishia vaughanmartiniae</name>
    <dbReference type="NCBI Taxonomy" id="1424756"/>
    <lineage>
        <taxon>Eukaryota</taxon>
        <taxon>Fungi</taxon>
        <taxon>Dikarya</taxon>
        <taxon>Basidiomycota</taxon>
        <taxon>Agaricomycotina</taxon>
        <taxon>Tremellomycetes</taxon>
        <taxon>Filobasidiales</taxon>
        <taxon>Filobasidiaceae</taxon>
        <taxon>Naganishia</taxon>
    </lineage>
</organism>
<evidence type="ECO:0000313" key="2">
    <source>
        <dbReference type="Proteomes" id="UP001243375"/>
    </source>
</evidence>
<gene>
    <name evidence="1" type="ORF">QFC22_004268</name>
</gene>
<proteinExistence type="predicted"/>
<protein>
    <submittedName>
        <fullName evidence="1">Uncharacterized protein</fullName>
    </submittedName>
</protein>
<evidence type="ECO:0000313" key="1">
    <source>
        <dbReference type="EMBL" id="KAJ9118352.1"/>
    </source>
</evidence>